<evidence type="ECO:0000313" key="1">
    <source>
        <dbReference type="EMBL" id="GIH10632.1"/>
    </source>
</evidence>
<dbReference type="RefSeq" id="WP_203914348.1">
    <property type="nucleotide sequence ID" value="NZ_BONY01000101.1"/>
</dbReference>
<name>A0A8J3VLG5_9ACTN</name>
<dbReference type="Gene3D" id="1.10.287.1060">
    <property type="entry name" value="ESAT-6-like"/>
    <property type="match status" value="1"/>
</dbReference>
<organism evidence="1 2">
    <name type="scientific">Rhizocola hellebori</name>
    <dbReference type="NCBI Taxonomy" id="1392758"/>
    <lineage>
        <taxon>Bacteria</taxon>
        <taxon>Bacillati</taxon>
        <taxon>Actinomycetota</taxon>
        <taxon>Actinomycetes</taxon>
        <taxon>Micromonosporales</taxon>
        <taxon>Micromonosporaceae</taxon>
        <taxon>Rhizocola</taxon>
    </lineage>
</organism>
<reference evidence="1" key="1">
    <citation type="submission" date="2021-01" db="EMBL/GenBank/DDBJ databases">
        <title>Whole genome shotgun sequence of Rhizocola hellebori NBRC 109834.</title>
        <authorList>
            <person name="Komaki H."/>
            <person name="Tamura T."/>
        </authorList>
    </citation>
    <scope>NUCLEOTIDE SEQUENCE</scope>
    <source>
        <strain evidence="1">NBRC 109834</strain>
    </source>
</reference>
<comment type="caution">
    <text evidence="1">The sequence shown here is derived from an EMBL/GenBank/DDBJ whole genome shotgun (WGS) entry which is preliminary data.</text>
</comment>
<protein>
    <submittedName>
        <fullName evidence="1">Uncharacterized protein</fullName>
    </submittedName>
</protein>
<dbReference type="AlphaFoldDB" id="A0A8J3VLG5"/>
<gene>
    <name evidence="1" type="ORF">Rhe02_86990</name>
</gene>
<accession>A0A8J3VLG5</accession>
<dbReference type="EMBL" id="BONY01000101">
    <property type="protein sequence ID" value="GIH10632.1"/>
    <property type="molecule type" value="Genomic_DNA"/>
</dbReference>
<sequence length="116" mass="12523">MSEAVTGQSAVDPPALDAHARLLEVSLDNALEISSVLTEIRSVLPDQWQHSGLGSFASAAGIFERYAAARAELLESMAATVEKLREAPALLEQAAENYRQTEWENESLMRHQGGGS</sequence>
<proteinExistence type="predicted"/>
<evidence type="ECO:0000313" key="2">
    <source>
        <dbReference type="Proteomes" id="UP000612899"/>
    </source>
</evidence>
<keyword evidence="2" id="KW-1185">Reference proteome</keyword>
<dbReference type="Proteomes" id="UP000612899">
    <property type="component" value="Unassembled WGS sequence"/>
</dbReference>